<dbReference type="Proteomes" id="UP000319040">
    <property type="component" value="Unassembled WGS sequence"/>
</dbReference>
<dbReference type="Gene3D" id="3.40.50.2000">
    <property type="entry name" value="Glycogen Phosphorylase B"/>
    <property type="match status" value="2"/>
</dbReference>
<sequence length="384" mass="43756">MSVYTILALNFDPCDGGISHFTNSIAKQLYKSKKLTKIITTNGKPLAQYNYPITLSSCTQTINSLNSKIRIARYFYYIKLLILASIEFLRKPQQHYFVNSCFGLIQLLYIIPLKLFGLKYSILLHGLDIISNAKSDYRLSKWVYSGAHTIYINSKASQNALHANYGKIQVKEVIIYPVIQPEEIDKEQIYSLRQLEHKTGAKLTNKQIVTSICRLDKRKGLDTLITSFMKYHQKHPDSILLIGGRGNMYDSLQTQINHLNAKEYIKLLGFIDNQTKYSILKYARLFVMPTKSLGQEDFEGFGISFIEASYFCTPVIGGNHGGVPEAINDTKTGYIIDFDKPNSETILTQTIEEILTNKELQTTLGQNGYNWVKQNYTSINSDLF</sequence>
<keyword evidence="3" id="KW-1185">Reference proteome</keyword>
<evidence type="ECO:0000313" key="3">
    <source>
        <dbReference type="Proteomes" id="UP000319040"/>
    </source>
</evidence>
<proteinExistence type="predicted"/>
<evidence type="ECO:0000313" key="2">
    <source>
        <dbReference type="EMBL" id="SMO35326.1"/>
    </source>
</evidence>
<dbReference type="Pfam" id="PF00534">
    <property type="entry name" value="Glycos_transf_1"/>
    <property type="match status" value="1"/>
</dbReference>
<feature type="domain" description="Glycosyl transferase family 1" evidence="1">
    <location>
        <begin position="196"/>
        <end position="371"/>
    </location>
</feature>
<dbReference type="InterPro" id="IPR001296">
    <property type="entry name" value="Glyco_trans_1"/>
</dbReference>
<gene>
    <name evidence="2" type="ORF">SAMN06265379_101215</name>
</gene>
<name>A0A521AKJ6_SACCC</name>
<dbReference type="OrthoDB" id="9811239at2"/>
<protein>
    <submittedName>
        <fullName evidence="2">Glycosyltransferase involved in cell wall bisynthesis</fullName>
    </submittedName>
</protein>
<reference evidence="2 3" key="1">
    <citation type="submission" date="2017-05" db="EMBL/GenBank/DDBJ databases">
        <authorList>
            <person name="Varghese N."/>
            <person name="Submissions S."/>
        </authorList>
    </citation>
    <scope>NUCLEOTIDE SEQUENCE [LARGE SCALE GENOMIC DNA]</scope>
    <source>
        <strain evidence="2 3">DSM 27040</strain>
    </source>
</reference>
<evidence type="ECO:0000259" key="1">
    <source>
        <dbReference type="Pfam" id="PF00534"/>
    </source>
</evidence>
<dbReference type="RefSeq" id="WP_142531622.1">
    <property type="nucleotide sequence ID" value="NZ_FXTB01000001.1"/>
</dbReference>
<dbReference type="GO" id="GO:0016757">
    <property type="term" value="F:glycosyltransferase activity"/>
    <property type="evidence" value="ECO:0007669"/>
    <property type="project" value="InterPro"/>
</dbReference>
<organism evidence="2 3">
    <name type="scientific">Saccharicrinis carchari</name>
    <dbReference type="NCBI Taxonomy" id="1168039"/>
    <lineage>
        <taxon>Bacteria</taxon>
        <taxon>Pseudomonadati</taxon>
        <taxon>Bacteroidota</taxon>
        <taxon>Bacteroidia</taxon>
        <taxon>Marinilabiliales</taxon>
        <taxon>Marinilabiliaceae</taxon>
        <taxon>Saccharicrinis</taxon>
    </lineage>
</organism>
<accession>A0A521AKJ6</accession>
<dbReference type="AlphaFoldDB" id="A0A521AKJ6"/>
<dbReference type="SUPFAM" id="SSF53756">
    <property type="entry name" value="UDP-Glycosyltransferase/glycogen phosphorylase"/>
    <property type="match status" value="1"/>
</dbReference>
<keyword evidence="2" id="KW-0808">Transferase</keyword>
<dbReference type="PANTHER" id="PTHR12526">
    <property type="entry name" value="GLYCOSYLTRANSFERASE"/>
    <property type="match status" value="1"/>
</dbReference>
<dbReference type="CDD" id="cd03801">
    <property type="entry name" value="GT4_PimA-like"/>
    <property type="match status" value="1"/>
</dbReference>
<dbReference type="EMBL" id="FXTB01000001">
    <property type="protein sequence ID" value="SMO35326.1"/>
    <property type="molecule type" value="Genomic_DNA"/>
</dbReference>